<dbReference type="AlphaFoldDB" id="A0A0F9NAA9"/>
<accession>A0A0F9NAA9</accession>
<gene>
    <name evidence="1" type="ORF">LCGC14_1286420</name>
</gene>
<dbReference type="EMBL" id="LAZR01007369">
    <property type="protein sequence ID" value="KKM85700.1"/>
    <property type="molecule type" value="Genomic_DNA"/>
</dbReference>
<proteinExistence type="predicted"/>
<sequence length="45" mass="5457">MTMLKKNTGFNARRLKREPLEKLFAREWDKKINPHMGVDQHSRTF</sequence>
<protein>
    <submittedName>
        <fullName evidence="1">Uncharacterized protein</fullName>
    </submittedName>
</protein>
<organism evidence="1">
    <name type="scientific">marine sediment metagenome</name>
    <dbReference type="NCBI Taxonomy" id="412755"/>
    <lineage>
        <taxon>unclassified sequences</taxon>
        <taxon>metagenomes</taxon>
        <taxon>ecological metagenomes</taxon>
    </lineage>
</organism>
<name>A0A0F9NAA9_9ZZZZ</name>
<reference evidence="1" key="1">
    <citation type="journal article" date="2015" name="Nature">
        <title>Complex archaea that bridge the gap between prokaryotes and eukaryotes.</title>
        <authorList>
            <person name="Spang A."/>
            <person name="Saw J.H."/>
            <person name="Jorgensen S.L."/>
            <person name="Zaremba-Niedzwiedzka K."/>
            <person name="Martijn J."/>
            <person name="Lind A.E."/>
            <person name="van Eijk R."/>
            <person name="Schleper C."/>
            <person name="Guy L."/>
            <person name="Ettema T.J."/>
        </authorList>
    </citation>
    <scope>NUCLEOTIDE SEQUENCE</scope>
</reference>
<comment type="caution">
    <text evidence="1">The sequence shown here is derived from an EMBL/GenBank/DDBJ whole genome shotgun (WGS) entry which is preliminary data.</text>
</comment>
<evidence type="ECO:0000313" key="1">
    <source>
        <dbReference type="EMBL" id="KKM85700.1"/>
    </source>
</evidence>